<comment type="caution">
    <text evidence="4">The sequence shown here is derived from an EMBL/GenBank/DDBJ whole genome shotgun (WGS) entry which is preliminary data.</text>
</comment>
<protein>
    <recommendedName>
        <fullName evidence="6">SAM domain-containing protein</fullName>
    </recommendedName>
</protein>
<feature type="domain" description="SAM" evidence="3">
    <location>
        <begin position="132"/>
        <end position="197"/>
    </location>
</feature>
<dbReference type="EMBL" id="LXJU01000001">
    <property type="protein sequence ID" value="OGE57858.1"/>
    <property type="molecule type" value="Genomic_DNA"/>
</dbReference>
<proteinExistence type="predicted"/>
<dbReference type="PROSITE" id="PS50003">
    <property type="entry name" value="PH_DOMAIN"/>
    <property type="match status" value="1"/>
</dbReference>
<feature type="compositionally biased region" description="Polar residues" evidence="1">
    <location>
        <begin position="200"/>
        <end position="238"/>
    </location>
</feature>
<reference evidence="4 5" key="1">
    <citation type="journal article" date="2016" name="Sci. Rep.">
        <title>Penicillium arizonense, a new, genome sequenced fungal species, reveals a high chemical diversity in secreted metabolites.</title>
        <authorList>
            <person name="Grijseels S."/>
            <person name="Nielsen J.C."/>
            <person name="Randelovic M."/>
            <person name="Nielsen J."/>
            <person name="Nielsen K.F."/>
            <person name="Workman M."/>
            <person name="Frisvad J.C."/>
        </authorList>
    </citation>
    <scope>NUCLEOTIDE SEQUENCE [LARGE SCALE GENOMIC DNA]</scope>
    <source>
        <strain evidence="4 5">CBS 141311</strain>
    </source>
</reference>
<dbReference type="Pfam" id="PF07647">
    <property type="entry name" value="SAM_2"/>
    <property type="match status" value="1"/>
</dbReference>
<dbReference type="RefSeq" id="XP_022493281.1">
    <property type="nucleotide sequence ID" value="XM_022626551.1"/>
</dbReference>
<evidence type="ECO:0000259" key="2">
    <source>
        <dbReference type="PROSITE" id="PS50003"/>
    </source>
</evidence>
<name>A0A1F5LXF6_PENAI</name>
<dbReference type="GeneID" id="34571285"/>
<dbReference type="Gene3D" id="2.30.29.30">
    <property type="entry name" value="Pleckstrin-homology domain (PH domain)/Phosphotyrosine-binding domain (PTB)"/>
    <property type="match status" value="1"/>
</dbReference>
<feature type="compositionally biased region" description="Polar residues" evidence="1">
    <location>
        <begin position="583"/>
        <end position="599"/>
    </location>
</feature>
<feature type="region of interest" description="Disordered" evidence="1">
    <location>
        <begin position="1"/>
        <end position="24"/>
    </location>
</feature>
<evidence type="ECO:0008006" key="6">
    <source>
        <dbReference type="Google" id="ProtNLM"/>
    </source>
</evidence>
<dbReference type="SUPFAM" id="SSF50729">
    <property type="entry name" value="PH domain-like"/>
    <property type="match status" value="1"/>
</dbReference>
<evidence type="ECO:0000313" key="5">
    <source>
        <dbReference type="Proteomes" id="UP000177622"/>
    </source>
</evidence>
<feature type="compositionally biased region" description="Basic and acidic residues" evidence="1">
    <location>
        <begin position="244"/>
        <end position="264"/>
    </location>
</feature>
<dbReference type="Proteomes" id="UP000177622">
    <property type="component" value="Unassembled WGS sequence"/>
</dbReference>
<gene>
    <name evidence="4" type="ORF">PENARI_c001G05392</name>
</gene>
<dbReference type="Pfam" id="PF00169">
    <property type="entry name" value="PH"/>
    <property type="match status" value="1"/>
</dbReference>
<evidence type="ECO:0000313" key="4">
    <source>
        <dbReference type="EMBL" id="OGE57858.1"/>
    </source>
</evidence>
<organism evidence="4 5">
    <name type="scientific">Penicillium arizonense</name>
    <dbReference type="NCBI Taxonomy" id="1835702"/>
    <lineage>
        <taxon>Eukaryota</taxon>
        <taxon>Fungi</taxon>
        <taxon>Dikarya</taxon>
        <taxon>Ascomycota</taxon>
        <taxon>Pezizomycotina</taxon>
        <taxon>Eurotiomycetes</taxon>
        <taxon>Eurotiomycetidae</taxon>
        <taxon>Eurotiales</taxon>
        <taxon>Aspergillaceae</taxon>
        <taxon>Penicillium</taxon>
    </lineage>
</organism>
<dbReference type="SMART" id="SM00233">
    <property type="entry name" value="PH"/>
    <property type="match status" value="1"/>
</dbReference>
<feature type="region of interest" description="Disordered" evidence="1">
    <location>
        <begin position="583"/>
        <end position="611"/>
    </location>
</feature>
<keyword evidence="5" id="KW-1185">Reference proteome</keyword>
<dbReference type="PROSITE" id="PS50105">
    <property type="entry name" value="SAM_DOMAIN"/>
    <property type="match status" value="1"/>
</dbReference>
<accession>A0A1F5LXF6</accession>
<feature type="compositionally biased region" description="Basic and acidic residues" evidence="1">
    <location>
        <begin position="83"/>
        <end position="92"/>
    </location>
</feature>
<dbReference type="InterPro" id="IPR011993">
    <property type="entry name" value="PH-like_dom_sf"/>
</dbReference>
<dbReference type="InterPro" id="IPR013761">
    <property type="entry name" value="SAM/pointed_sf"/>
</dbReference>
<dbReference type="InterPro" id="IPR001849">
    <property type="entry name" value="PH_domain"/>
</dbReference>
<feature type="compositionally biased region" description="Polar residues" evidence="1">
    <location>
        <begin position="403"/>
        <end position="413"/>
    </location>
</feature>
<dbReference type="SUPFAM" id="SSF47769">
    <property type="entry name" value="SAM/Pointed domain"/>
    <property type="match status" value="1"/>
</dbReference>
<dbReference type="InterPro" id="IPR001660">
    <property type="entry name" value="SAM"/>
</dbReference>
<evidence type="ECO:0000259" key="3">
    <source>
        <dbReference type="PROSITE" id="PS50105"/>
    </source>
</evidence>
<feature type="region of interest" description="Disordered" evidence="1">
    <location>
        <begin position="69"/>
        <end position="118"/>
    </location>
</feature>
<feature type="domain" description="PH" evidence="2">
    <location>
        <begin position="608"/>
        <end position="747"/>
    </location>
</feature>
<dbReference type="SMART" id="SM00454">
    <property type="entry name" value="SAM"/>
    <property type="match status" value="1"/>
</dbReference>
<dbReference type="Gene3D" id="1.10.150.50">
    <property type="entry name" value="Transcription Factor, Ets-1"/>
    <property type="match status" value="1"/>
</dbReference>
<feature type="region of interest" description="Disordered" evidence="1">
    <location>
        <begin position="196"/>
        <end position="264"/>
    </location>
</feature>
<sequence length="766" mass="84941">MRSVASFGTGSISTASDPDTVTTPESTGLTAFDFLFDEKHVRGPNGPHLFRLSESDTISAMDVVPMAQETPISTTGPFHHRASKFDPYRRDTPVPNGSTAPTPEPRQPVQRQQSSHVAQLASVPIQIEPRDWTPFQVKGWLQSLNFEDDVVEKFFENDISGSIILDLDYNFLFKELEIKSFGKRYRLMSSIDSLRGGGVSMSSDTHSARSRNSSVASGIESTPNASYVSGNGHTSYSTGGKYVPDAKPRPRRQRSDSEVSKRNDLLPDDSVSIVAIEQGLPKVHKCKKGEACKTWQKQQKWFALVAQDLPLESLGPRCIVAGDPGNPKTAPNLLKSPMSQVTPSLVASSDLMGPQHPSFQLSQERLKDVQPRDPQENVRNFLNFQSLDRLQTVDQPATPPTDHLSSPGSNSPDSAKITPTLADHLRHLPKLRIPSMHDSSEGSVITENMSELRTVTPSILSRRNQFNDRTAIPGEQQSFSSGAIASPGDFYRRDPCYRSETPLSDIDVPVTAVPIGPVAREDSQSVPPNMRFGNERYFMADPIIRPSSSKAEGHRRYPSIHNVATLNPLKEGYAMSPIETPEDLQNTPRAPQFRNNALFPSTRRGEGDVTHSGWMKKRKTTKLIRHDWEDHHFTLKGTQLAMHDNEASARLESKALEYIDVDDYAVACSSFASRSKLTAAFKKTVLKRNENPLNASAFQFSLIPTPNGSAIIDRKTLFLNSGKSHHFSVKTRDQRIDWMRELMLAKALKRGRDTGAEVTFNGANMI</sequence>
<dbReference type="OrthoDB" id="422827at2759"/>
<dbReference type="AlphaFoldDB" id="A0A1F5LXF6"/>
<evidence type="ECO:0000256" key="1">
    <source>
        <dbReference type="SAM" id="MobiDB-lite"/>
    </source>
</evidence>
<feature type="region of interest" description="Disordered" evidence="1">
    <location>
        <begin position="393"/>
        <end position="417"/>
    </location>
</feature>
<dbReference type="CDD" id="cd09535">
    <property type="entry name" value="SAM_BOI-like_fungal"/>
    <property type="match status" value="1"/>
</dbReference>